<accession>A0A8J2Z848</accession>
<protein>
    <recommendedName>
        <fullName evidence="1">Cysteine-rich domain-containing protein</fullName>
    </recommendedName>
</protein>
<dbReference type="RefSeq" id="WP_188897648.1">
    <property type="nucleotide sequence ID" value="NZ_BMKS01000001.1"/>
</dbReference>
<proteinExistence type="predicted"/>
<dbReference type="GO" id="GO:0016491">
    <property type="term" value="F:oxidoreductase activity"/>
    <property type="evidence" value="ECO:0007669"/>
    <property type="project" value="UniProtKB-ARBA"/>
</dbReference>
<name>A0A8J2Z848_9PROT</name>
<evidence type="ECO:0000313" key="2">
    <source>
        <dbReference type="EMBL" id="GGG17963.1"/>
    </source>
</evidence>
<sequence length="290" mass="31331">MAVTPPPPADPAPERVVFWFGCNIARHGEIVRLATRMLEAVGIEPAPAGGPSYCCGSPKEANARIAGGMARRTMEAFNAMGRDTVVTWCPSCHMNMDDFMAPATEAAFATAHISEVLHARRDRLAPLLRHRVAARRALPHLHHGFNGRVPVNALVPDLLRLIPGLEVPDHPCRAPGHMCSALAGVPGALAAAQRALLAAAEETGADALVTIFHSCHRETVSLERGRPGLRVVNWIHLLAESMGLAYRDDYKAWRNAPDPREAVGPDRLAAAGETAFERLVEPELRRPPPV</sequence>
<dbReference type="InterPro" id="IPR004017">
    <property type="entry name" value="Cys_rich_dom"/>
</dbReference>
<dbReference type="AlphaFoldDB" id="A0A8J2Z848"/>
<dbReference type="EMBL" id="BMKS01000001">
    <property type="protein sequence ID" value="GGG17963.1"/>
    <property type="molecule type" value="Genomic_DNA"/>
</dbReference>
<evidence type="ECO:0000259" key="1">
    <source>
        <dbReference type="Pfam" id="PF02754"/>
    </source>
</evidence>
<dbReference type="Proteomes" id="UP000597507">
    <property type="component" value="Unassembled WGS sequence"/>
</dbReference>
<gene>
    <name evidence="2" type="ORF">GCM10010964_02730</name>
</gene>
<keyword evidence="3" id="KW-1185">Reference proteome</keyword>
<organism evidence="2 3">
    <name type="scientific">Caldovatus sediminis</name>
    <dbReference type="NCBI Taxonomy" id="2041189"/>
    <lineage>
        <taxon>Bacteria</taxon>
        <taxon>Pseudomonadati</taxon>
        <taxon>Pseudomonadota</taxon>
        <taxon>Alphaproteobacteria</taxon>
        <taxon>Acetobacterales</taxon>
        <taxon>Roseomonadaceae</taxon>
        <taxon>Caldovatus</taxon>
    </lineage>
</organism>
<dbReference type="Pfam" id="PF02754">
    <property type="entry name" value="CCG"/>
    <property type="match status" value="1"/>
</dbReference>
<reference evidence="2 3" key="1">
    <citation type="journal article" date="2014" name="Int. J. Syst. Evol. Microbiol.">
        <title>Complete genome sequence of Corynebacterium casei LMG S-19264T (=DSM 44701T), isolated from a smear-ripened cheese.</title>
        <authorList>
            <consortium name="US DOE Joint Genome Institute (JGI-PGF)"/>
            <person name="Walter F."/>
            <person name="Albersmeier A."/>
            <person name="Kalinowski J."/>
            <person name="Ruckert C."/>
        </authorList>
    </citation>
    <scope>NUCLEOTIDE SEQUENCE [LARGE SCALE GENOMIC DNA]</scope>
    <source>
        <strain evidence="2 3">CGMCC 1.16330</strain>
    </source>
</reference>
<feature type="domain" description="Cysteine-rich" evidence="1">
    <location>
        <begin position="16"/>
        <end position="97"/>
    </location>
</feature>
<evidence type="ECO:0000313" key="3">
    <source>
        <dbReference type="Proteomes" id="UP000597507"/>
    </source>
</evidence>
<comment type="caution">
    <text evidence="2">The sequence shown here is derived from an EMBL/GenBank/DDBJ whole genome shotgun (WGS) entry which is preliminary data.</text>
</comment>